<dbReference type="EMBL" id="JAKJSC010000003">
    <property type="protein sequence ID" value="MDE5419298.1"/>
    <property type="molecule type" value="Genomic_DNA"/>
</dbReference>
<keyword evidence="5" id="KW-1185">Reference proteome</keyword>
<evidence type="ECO:0000256" key="2">
    <source>
        <dbReference type="PROSITE-ProRule" id="PRU00169"/>
    </source>
</evidence>
<reference evidence="4 5" key="1">
    <citation type="submission" date="2022-01" db="EMBL/GenBank/DDBJ databases">
        <title>Labilibaculum sp. nov, a marine bacterium isolated from Antarctica.</title>
        <authorList>
            <person name="Dai W."/>
        </authorList>
    </citation>
    <scope>NUCLEOTIDE SEQUENCE [LARGE SCALE GENOMIC DNA]</scope>
    <source>
        <strain evidence="4 5">DW002</strain>
    </source>
</reference>
<evidence type="ECO:0000313" key="5">
    <source>
        <dbReference type="Proteomes" id="UP001528920"/>
    </source>
</evidence>
<proteinExistence type="predicted"/>
<feature type="modified residue" description="4-aspartylphosphate" evidence="2">
    <location>
        <position position="63"/>
    </location>
</feature>
<dbReference type="Gene3D" id="3.40.50.2300">
    <property type="match status" value="1"/>
</dbReference>
<dbReference type="InterPro" id="IPR011006">
    <property type="entry name" value="CheY-like_superfamily"/>
</dbReference>
<feature type="domain" description="Response regulatory" evidence="3">
    <location>
        <begin position="13"/>
        <end position="128"/>
    </location>
</feature>
<gene>
    <name evidence="4" type="ORF">L3049_14955</name>
</gene>
<dbReference type="InterPro" id="IPR050956">
    <property type="entry name" value="2C_system_His_kinase"/>
</dbReference>
<dbReference type="Pfam" id="PF00072">
    <property type="entry name" value="Response_reg"/>
    <property type="match status" value="1"/>
</dbReference>
<dbReference type="PANTHER" id="PTHR43719">
    <property type="entry name" value="TWO-COMPONENT HISTIDINE KINASE"/>
    <property type="match status" value="1"/>
</dbReference>
<dbReference type="PROSITE" id="PS50110">
    <property type="entry name" value="RESPONSE_REGULATORY"/>
    <property type="match status" value="1"/>
</dbReference>
<dbReference type="PANTHER" id="PTHR43719:SF28">
    <property type="entry name" value="PEROXIDE STRESS-ACTIVATED HISTIDINE KINASE MAK1-RELATED"/>
    <property type="match status" value="1"/>
</dbReference>
<dbReference type="CDD" id="cd17546">
    <property type="entry name" value="REC_hyHK_CKI1_RcsC-like"/>
    <property type="match status" value="1"/>
</dbReference>
<evidence type="ECO:0000313" key="4">
    <source>
        <dbReference type="EMBL" id="MDE5419298.1"/>
    </source>
</evidence>
<evidence type="ECO:0000256" key="1">
    <source>
        <dbReference type="ARBA" id="ARBA00022553"/>
    </source>
</evidence>
<sequence>MSFSTDYNWEGKVLLVAEDEDFNYIFLEEILMDTKAKIIRAHDGQEALDILEANPNIDLILMDMQMPIMNGYDATRNIKKIKNEIPIIAQTAYHYGEAYEEIMAAGCDDFVSKPIDIGGLKDMIERFLF</sequence>
<keyword evidence="1 2" id="KW-0597">Phosphoprotein</keyword>
<evidence type="ECO:0000259" key="3">
    <source>
        <dbReference type="PROSITE" id="PS50110"/>
    </source>
</evidence>
<dbReference type="SUPFAM" id="SSF52172">
    <property type="entry name" value="CheY-like"/>
    <property type="match status" value="1"/>
</dbReference>
<comment type="caution">
    <text evidence="4">The sequence shown here is derived from an EMBL/GenBank/DDBJ whole genome shotgun (WGS) entry which is preliminary data.</text>
</comment>
<dbReference type="SMART" id="SM00448">
    <property type="entry name" value="REC"/>
    <property type="match status" value="1"/>
</dbReference>
<name>A0ABT5VV61_9BACT</name>
<accession>A0ABT5VV61</accession>
<protein>
    <submittedName>
        <fullName evidence="4">Response regulator</fullName>
    </submittedName>
</protein>
<dbReference type="Proteomes" id="UP001528920">
    <property type="component" value="Unassembled WGS sequence"/>
</dbReference>
<organism evidence="4 5">
    <name type="scientific">Paralabilibaculum antarcticum</name>
    <dbReference type="NCBI Taxonomy" id="2912572"/>
    <lineage>
        <taxon>Bacteria</taxon>
        <taxon>Pseudomonadati</taxon>
        <taxon>Bacteroidota</taxon>
        <taxon>Bacteroidia</taxon>
        <taxon>Marinilabiliales</taxon>
        <taxon>Marinifilaceae</taxon>
        <taxon>Paralabilibaculum</taxon>
    </lineage>
</organism>
<dbReference type="RefSeq" id="WP_275110628.1">
    <property type="nucleotide sequence ID" value="NZ_JAKJSC010000003.1"/>
</dbReference>
<dbReference type="InterPro" id="IPR001789">
    <property type="entry name" value="Sig_transdc_resp-reg_receiver"/>
</dbReference>